<evidence type="ECO:0000256" key="5">
    <source>
        <dbReference type="ARBA" id="ARBA00023186"/>
    </source>
</evidence>
<evidence type="ECO:0000256" key="7">
    <source>
        <dbReference type="SAM" id="MobiDB-lite"/>
    </source>
</evidence>
<keyword evidence="4 8" id="KW-0472">Membrane</keyword>
<dbReference type="Proteomes" id="UP000629025">
    <property type="component" value="Unassembled WGS sequence"/>
</dbReference>
<dbReference type="PANTHER" id="PTHR12763:SF28">
    <property type="entry name" value="GEO10507P1-RELATED"/>
    <property type="match status" value="1"/>
</dbReference>
<dbReference type="SUPFAM" id="SSF46565">
    <property type="entry name" value="Chaperone J-domain"/>
    <property type="match status" value="1"/>
</dbReference>
<protein>
    <recommendedName>
        <fullName evidence="9">J domain-containing protein</fullName>
    </recommendedName>
</protein>
<evidence type="ECO:0000259" key="9">
    <source>
        <dbReference type="PROSITE" id="PS50076"/>
    </source>
</evidence>
<evidence type="ECO:0000313" key="11">
    <source>
        <dbReference type="Proteomes" id="UP000629025"/>
    </source>
</evidence>
<evidence type="ECO:0000256" key="4">
    <source>
        <dbReference type="ARBA" id="ARBA00023136"/>
    </source>
</evidence>
<accession>A0ABQ1KIA4</accession>
<comment type="similarity">
    <text evidence="6">Belongs to the TIM14 family.</text>
</comment>
<sequence length="246" mass="27491">MNPIGLVLFALIAGCGWLWLRRQPPQERTRAGAKLAFLLILLGLLFLAITGRLHWLGALIALLLPLAQRILPLFLRLLPWVQRGAQSYRRRQSSSGGHSHVRSRMIAMSLAHDSGSMEGEVLEGSLRGRQLSSLSKEEFLQLLRECRSSDRDSARLLETYLDKRFGADWRADDPGASDSSDESNSGDRPSMTREEALAILGLEPGADREAIIDAHRRLIQRNHPDRGGSTWLASRINEAKTLLLRD</sequence>
<keyword evidence="2 8" id="KW-0812">Transmembrane</keyword>
<dbReference type="InterPro" id="IPR036869">
    <property type="entry name" value="J_dom_sf"/>
</dbReference>
<evidence type="ECO:0000256" key="6">
    <source>
        <dbReference type="ARBA" id="ARBA00038105"/>
    </source>
</evidence>
<feature type="transmembrane region" description="Helical" evidence="8">
    <location>
        <begin position="33"/>
        <end position="49"/>
    </location>
</feature>
<gene>
    <name evidence="10" type="ORF">GCM10011352_29110</name>
</gene>
<evidence type="ECO:0000313" key="10">
    <source>
        <dbReference type="EMBL" id="GGC01168.1"/>
    </source>
</evidence>
<dbReference type="EMBL" id="BMIJ01000006">
    <property type="protein sequence ID" value="GGC01168.1"/>
    <property type="molecule type" value="Genomic_DNA"/>
</dbReference>
<feature type="region of interest" description="Disordered" evidence="7">
    <location>
        <begin position="171"/>
        <end position="191"/>
    </location>
</feature>
<dbReference type="RefSeq" id="WP_188749604.1">
    <property type="nucleotide sequence ID" value="NZ_BMIJ01000006.1"/>
</dbReference>
<dbReference type="Gene3D" id="1.10.287.110">
    <property type="entry name" value="DnaJ domain"/>
    <property type="match status" value="1"/>
</dbReference>
<reference evidence="11" key="1">
    <citation type="journal article" date="2019" name="Int. J. Syst. Evol. Microbiol.">
        <title>The Global Catalogue of Microorganisms (GCM) 10K type strain sequencing project: providing services to taxonomists for standard genome sequencing and annotation.</title>
        <authorList>
            <consortium name="The Broad Institute Genomics Platform"/>
            <consortium name="The Broad Institute Genome Sequencing Center for Infectious Disease"/>
            <person name="Wu L."/>
            <person name="Ma J."/>
        </authorList>
    </citation>
    <scope>NUCLEOTIDE SEQUENCE [LARGE SCALE GENOMIC DNA]</scope>
    <source>
        <strain evidence="11">CGMCC 1.15341</strain>
    </source>
</reference>
<keyword evidence="3 8" id="KW-1133">Transmembrane helix</keyword>
<keyword evidence="5" id="KW-0143">Chaperone</keyword>
<proteinExistence type="inferred from homology"/>
<comment type="subcellular location">
    <subcellularLocation>
        <location evidence="1">Membrane</location>
        <topology evidence="1">Single-pass membrane protein</topology>
    </subcellularLocation>
</comment>
<dbReference type="CDD" id="cd06257">
    <property type="entry name" value="DnaJ"/>
    <property type="match status" value="1"/>
</dbReference>
<evidence type="ECO:0000256" key="8">
    <source>
        <dbReference type="SAM" id="Phobius"/>
    </source>
</evidence>
<dbReference type="InterPro" id="IPR001623">
    <property type="entry name" value="DnaJ_domain"/>
</dbReference>
<dbReference type="PANTHER" id="PTHR12763">
    <property type="match status" value="1"/>
</dbReference>
<evidence type="ECO:0000256" key="1">
    <source>
        <dbReference type="ARBA" id="ARBA00004167"/>
    </source>
</evidence>
<name>A0ABQ1KIA4_9GAMM</name>
<dbReference type="PROSITE" id="PS50076">
    <property type="entry name" value="DNAJ_2"/>
    <property type="match status" value="1"/>
</dbReference>
<feature type="transmembrane region" description="Helical" evidence="8">
    <location>
        <begin position="6"/>
        <end position="21"/>
    </location>
</feature>
<comment type="caution">
    <text evidence="10">The sequence shown here is derived from an EMBL/GenBank/DDBJ whole genome shotgun (WGS) entry which is preliminary data.</text>
</comment>
<organism evidence="10 11">
    <name type="scientific">Marinobacterium zhoushanense</name>
    <dbReference type="NCBI Taxonomy" id="1679163"/>
    <lineage>
        <taxon>Bacteria</taxon>
        <taxon>Pseudomonadati</taxon>
        <taxon>Pseudomonadota</taxon>
        <taxon>Gammaproteobacteria</taxon>
        <taxon>Oceanospirillales</taxon>
        <taxon>Oceanospirillaceae</taxon>
        <taxon>Marinobacterium</taxon>
    </lineage>
</organism>
<feature type="domain" description="J" evidence="9">
    <location>
        <begin position="195"/>
        <end position="246"/>
    </location>
</feature>
<evidence type="ECO:0000256" key="2">
    <source>
        <dbReference type="ARBA" id="ARBA00022692"/>
    </source>
</evidence>
<evidence type="ECO:0000256" key="3">
    <source>
        <dbReference type="ARBA" id="ARBA00022989"/>
    </source>
</evidence>
<keyword evidence="11" id="KW-1185">Reference proteome</keyword>